<sequence>MKFNFICQKYSILSTVLLLTATGFATPSLAVSTSKNQEIQTSASESTLQKKQGEYQLAQYSSNCRRIMARNGLYVWQGPSVNSRIVGLLDYGRNVTVENRGKNGWVAISSPVNGYILHTNFLASCQASQAATPPELNFCRKVTANGGLVVRTAPSNNSARVGVVSNGQNVVIARGKGGWVPISAPLMGYAQSKYLAYCPRTQ</sequence>
<keyword evidence="1" id="KW-0732">Signal</keyword>
<comment type="caution">
    <text evidence="3">The sequence shown here is derived from an EMBL/GenBank/DDBJ whole genome shotgun (WGS) entry which is preliminary data.</text>
</comment>
<dbReference type="InterPro" id="IPR003646">
    <property type="entry name" value="SH3-like_bac-type"/>
</dbReference>
<feature type="signal peptide" evidence="1">
    <location>
        <begin position="1"/>
        <end position="25"/>
    </location>
</feature>
<dbReference type="EMBL" id="JAHHHN010000002">
    <property type="protein sequence ID" value="MBW4560322.1"/>
    <property type="molecule type" value="Genomic_DNA"/>
</dbReference>
<evidence type="ECO:0000256" key="1">
    <source>
        <dbReference type="SAM" id="SignalP"/>
    </source>
</evidence>
<feature type="domain" description="SH3b" evidence="2">
    <location>
        <begin position="62"/>
        <end position="125"/>
    </location>
</feature>
<reference evidence="3" key="1">
    <citation type="submission" date="2021-05" db="EMBL/GenBank/DDBJ databases">
        <authorList>
            <person name="Pietrasiak N."/>
            <person name="Ward R."/>
            <person name="Stajich J.E."/>
            <person name="Kurbessoian T."/>
        </authorList>
    </citation>
    <scope>NUCLEOTIDE SEQUENCE</scope>
    <source>
        <strain evidence="3">JT2-VF2</strain>
    </source>
</reference>
<feature type="domain" description="SH3b" evidence="2">
    <location>
        <begin position="137"/>
        <end position="199"/>
    </location>
</feature>
<protein>
    <submittedName>
        <fullName evidence="3">SH3 domain-containing protein</fullName>
    </submittedName>
</protein>
<proteinExistence type="predicted"/>
<evidence type="ECO:0000313" key="3">
    <source>
        <dbReference type="EMBL" id="MBW4560322.1"/>
    </source>
</evidence>
<dbReference type="PANTHER" id="PTHR34408:SF1">
    <property type="entry name" value="GLYCOSYL HYDROLASE FAMILY 19 DOMAIN-CONTAINING PROTEIN HI_1415"/>
    <property type="match status" value="1"/>
</dbReference>
<evidence type="ECO:0000259" key="2">
    <source>
        <dbReference type="SMART" id="SM00287"/>
    </source>
</evidence>
<dbReference type="PANTHER" id="PTHR34408">
    <property type="entry name" value="FAMILY PROTEIN, PUTATIVE-RELATED"/>
    <property type="match status" value="1"/>
</dbReference>
<dbReference type="Gene3D" id="2.30.30.40">
    <property type="entry name" value="SH3 Domains"/>
    <property type="match status" value="2"/>
</dbReference>
<dbReference type="SMART" id="SM00287">
    <property type="entry name" value="SH3b"/>
    <property type="match status" value="2"/>
</dbReference>
<name>A0A951PWU7_9NOST</name>
<reference evidence="3" key="2">
    <citation type="journal article" date="2022" name="Microbiol. Resour. Announc.">
        <title>Metagenome Sequencing to Explore Phylogenomics of Terrestrial Cyanobacteria.</title>
        <authorList>
            <person name="Ward R.D."/>
            <person name="Stajich J.E."/>
            <person name="Johansen J.R."/>
            <person name="Huntemann M."/>
            <person name="Clum A."/>
            <person name="Foster B."/>
            <person name="Foster B."/>
            <person name="Roux S."/>
            <person name="Palaniappan K."/>
            <person name="Varghese N."/>
            <person name="Mukherjee S."/>
            <person name="Reddy T.B.K."/>
            <person name="Daum C."/>
            <person name="Copeland A."/>
            <person name="Chen I.A."/>
            <person name="Ivanova N.N."/>
            <person name="Kyrpides N.C."/>
            <person name="Shapiro N."/>
            <person name="Eloe-Fadrosh E.A."/>
            <person name="Pietrasiak N."/>
        </authorList>
    </citation>
    <scope>NUCLEOTIDE SEQUENCE</scope>
    <source>
        <strain evidence="3">JT2-VF2</strain>
    </source>
</reference>
<organism evidence="3 4">
    <name type="scientific">Mojavia pulchra JT2-VF2</name>
    <dbReference type="NCBI Taxonomy" id="287848"/>
    <lineage>
        <taxon>Bacteria</taxon>
        <taxon>Bacillati</taxon>
        <taxon>Cyanobacteriota</taxon>
        <taxon>Cyanophyceae</taxon>
        <taxon>Nostocales</taxon>
        <taxon>Nostocaceae</taxon>
    </lineage>
</organism>
<dbReference type="Proteomes" id="UP000715781">
    <property type="component" value="Unassembled WGS sequence"/>
</dbReference>
<evidence type="ECO:0000313" key="4">
    <source>
        <dbReference type="Proteomes" id="UP000715781"/>
    </source>
</evidence>
<dbReference type="InterPro" id="IPR052354">
    <property type="entry name" value="Cell_Wall_Dynamics_Protein"/>
</dbReference>
<accession>A0A951PWU7</accession>
<dbReference type="AlphaFoldDB" id="A0A951PWU7"/>
<feature type="chain" id="PRO_5037832513" evidence="1">
    <location>
        <begin position="26"/>
        <end position="202"/>
    </location>
</feature>
<gene>
    <name evidence="3" type="ORF">KME32_04035</name>
</gene>